<evidence type="ECO:0008006" key="3">
    <source>
        <dbReference type="Google" id="ProtNLM"/>
    </source>
</evidence>
<dbReference type="EMBL" id="JBHSFG010000028">
    <property type="protein sequence ID" value="MFC4466103.1"/>
    <property type="molecule type" value="Genomic_DNA"/>
</dbReference>
<dbReference type="Proteomes" id="UP001596012">
    <property type="component" value="Unassembled WGS sequence"/>
</dbReference>
<accession>A0ABV8YQ41</accession>
<reference evidence="2" key="1">
    <citation type="journal article" date="2019" name="Int. J. Syst. Evol. Microbiol.">
        <title>The Global Catalogue of Microorganisms (GCM) 10K type strain sequencing project: providing services to taxonomists for standard genome sequencing and annotation.</title>
        <authorList>
            <consortium name="The Broad Institute Genomics Platform"/>
            <consortium name="The Broad Institute Genome Sequencing Center for Infectious Disease"/>
            <person name="Wu L."/>
            <person name="Ma J."/>
        </authorList>
    </citation>
    <scope>NUCLEOTIDE SEQUENCE [LARGE SCALE GENOMIC DNA]</scope>
    <source>
        <strain evidence="2">DT43</strain>
    </source>
</reference>
<name>A0ABV8YQ41_9ACTN</name>
<keyword evidence="2" id="KW-1185">Reference proteome</keyword>
<evidence type="ECO:0000313" key="1">
    <source>
        <dbReference type="EMBL" id="MFC4466103.1"/>
    </source>
</evidence>
<evidence type="ECO:0000313" key="2">
    <source>
        <dbReference type="Proteomes" id="UP001596012"/>
    </source>
</evidence>
<comment type="caution">
    <text evidence="1">The sequence shown here is derived from an EMBL/GenBank/DDBJ whole genome shotgun (WGS) entry which is preliminary data.</text>
</comment>
<organism evidence="1 2">
    <name type="scientific">Streptomyces xiangluensis</name>
    <dbReference type="NCBI Taxonomy" id="2665720"/>
    <lineage>
        <taxon>Bacteria</taxon>
        <taxon>Bacillati</taxon>
        <taxon>Actinomycetota</taxon>
        <taxon>Actinomycetes</taxon>
        <taxon>Kitasatosporales</taxon>
        <taxon>Streptomycetaceae</taxon>
        <taxon>Streptomyces</taxon>
    </lineage>
</organism>
<gene>
    <name evidence="1" type="ORF">ACFPH6_16485</name>
</gene>
<protein>
    <recommendedName>
        <fullName evidence="3">Secreted protein</fullName>
    </recommendedName>
</protein>
<proteinExistence type="predicted"/>
<sequence length="84" mass="8542">MARLVAVDLARAVAVFGMFAVHVGPFPRPPTASADALGLAVGHHDVDDVEVAPAAGVVDGTPVGVRLGFLDAVSFGQRVELPTP</sequence>